<dbReference type="OrthoDB" id="6222079at2759"/>
<dbReference type="EMBL" id="LUCM01007265">
    <property type="protein sequence ID" value="KAA0190235.1"/>
    <property type="molecule type" value="Genomic_DNA"/>
</dbReference>
<gene>
    <name evidence="2" type="ORF">FBUS_00812</name>
</gene>
<keyword evidence="1" id="KW-0472">Membrane</keyword>
<reference evidence="2" key="1">
    <citation type="submission" date="2019-05" db="EMBL/GenBank/DDBJ databases">
        <title>Annotation for the trematode Fasciolopsis buski.</title>
        <authorList>
            <person name="Choi Y.-J."/>
        </authorList>
    </citation>
    <scope>NUCLEOTIDE SEQUENCE</scope>
    <source>
        <strain evidence="2">HT</strain>
        <tissue evidence="2">Whole worm</tissue>
    </source>
</reference>
<keyword evidence="3" id="KW-1185">Reference proteome</keyword>
<accession>A0A8E0RQ22</accession>
<comment type="caution">
    <text evidence="2">The sequence shown here is derived from an EMBL/GenBank/DDBJ whole genome shotgun (WGS) entry which is preliminary data.</text>
</comment>
<protein>
    <submittedName>
        <fullName evidence="2">Uncharacterized protein</fullName>
    </submittedName>
</protein>
<evidence type="ECO:0000256" key="1">
    <source>
        <dbReference type="SAM" id="Phobius"/>
    </source>
</evidence>
<evidence type="ECO:0000313" key="2">
    <source>
        <dbReference type="EMBL" id="KAA0190235.1"/>
    </source>
</evidence>
<dbReference type="AlphaFoldDB" id="A0A8E0RQ22"/>
<sequence length="737" mass="84163">MKQSIRLIDSGDGFTEMVPPQSELIHIWPNERATLFYQSNRPTKKNTVWLYKPPEGEYGYRLSKSISCIEQGVRQIQDPYEETYWINTSQSGSYMFAEFDTNWKLGKSAETHHGRKELYNPLISFMVLPLVPASVGLTLKMSHYETSENCAEANTRFDWIIQSLRSLHAFRSLREDKAMFDGKLESVVMESKCHMLSKDESPTEIFAYYNIDRARITPQGVQPDKERAWAIKDKLSVETEFRGSKEIQLPQPFGAGVRIRLKHVQVPSSAGLQITLMTRSEESQSEAFWGPGNVEPPFPEEQITPYPFAVVDLNPNIFHQLIADGRPEVDWILIEPYYGRLRTSTGLTVPCNIKDRRSNGRYLTVLKLKVLGNQVQSVSIREIIYERPQHPVDVGEILRVLHTELPLPEATPLHGRACLFTAPGFYVSSYHVNLEEPKQCIKMDELYYRVRKKTGSPRSRLTSYSFPFLYDDFGDELVNATGIMFTDYKVPRCQGCYVNVFIDRRGIHLPYETEWPTTDSSINDWNLIQYARQHDSKALYTRIVSISQNFEVRSALFPSAKNLGRRLVELTRQLANTMNVSQESTPKRGSWSRGSCGPNVTTDGIFVAQSGGMPALGKPYVMVEMPSSSKEQTYDWTNNAEEKEFQTIEGPGELNMVSTGRLVFNMISLVLLLGCVMAFVVTSKGYMLVWITQHSRYRSAAPVAVRKDYARSSSRRILWPAREASTANMHQRSFSIR</sequence>
<proteinExistence type="predicted"/>
<dbReference type="Proteomes" id="UP000728185">
    <property type="component" value="Unassembled WGS sequence"/>
</dbReference>
<keyword evidence="1" id="KW-1133">Transmembrane helix</keyword>
<keyword evidence="1" id="KW-0812">Transmembrane</keyword>
<feature type="transmembrane region" description="Helical" evidence="1">
    <location>
        <begin position="662"/>
        <end position="681"/>
    </location>
</feature>
<evidence type="ECO:0000313" key="3">
    <source>
        <dbReference type="Proteomes" id="UP000728185"/>
    </source>
</evidence>
<organism evidence="2 3">
    <name type="scientific">Fasciolopsis buskii</name>
    <dbReference type="NCBI Taxonomy" id="27845"/>
    <lineage>
        <taxon>Eukaryota</taxon>
        <taxon>Metazoa</taxon>
        <taxon>Spiralia</taxon>
        <taxon>Lophotrochozoa</taxon>
        <taxon>Platyhelminthes</taxon>
        <taxon>Trematoda</taxon>
        <taxon>Digenea</taxon>
        <taxon>Plagiorchiida</taxon>
        <taxon>Echinostomata</taxon>
        <taxon>Echinostomatoidea</taxon>
        <taxon>Fasciolidae</taxon>
        <taxon>Fasciolopsis</taxon>
    </lineage>
</organism>
<name>A0A8E0RQ22_9TREM</name>